<dbReference type="GO" id="GO:0003677">
    <property type="term" value="F:DNA binding"/>
    <property type="evidence" value="ECO:0007669"/>
    <property type="project" value="InterPro"/>
</dbReference>
<comment type="caution">
    <text evidence="2">The sequence shown here is derived from an EMBL/GenBank/DDBJ whole genome shotgun (WGS) entry which is preliminary data.</text>
</comment>
<accession>A0A256STY1</accession>
<dbReference type="InterPro" id="IPR001387">
    <property type="entry name" value="Cro/C1-type_HTH"/>
</dbReference>
<reference evidence="2 3" key="2">
    <citation type="submission" date="2017-09" db="EMBL/GenBank/DDBJ databases">
        <title>Tripartite evolution among Lactobacillus johnsonii, Lactobacillus taiwanensis, Lactobacillus reuteri and their rodent host.</title>
        <authorList>
            <person name="Wang T."/>
            <person name="Knowles S."/>
            <person name="Cheng C."/>
        </authorList>
    </citation>
    <scope>NUCLEOTIDE SEQUENCE [LARGE SCALE GENOMIC DNA]</scope>
    <source>
        <strain evidence="2 3">114h</strain>
    </source>
</reference>
<dbReference type="PROSITE" id="PS50943">
    <property type="entry name" value="HTH_CROC1"/>
    <property type="match status" value="1"/>
</dbReference>
<dbReference type="RefSeq" id="WP_094536717.1">
    <property type="nucleotide sequence ID" value="NZ_NGPL01000017.1"/>
</dbReference>
<dbReference type="AlphaFoldDB" id="A0A256STY1"/>
<dbReference type="InterPro" id="IPR010982">
    <property type="entry name" value="Lambda_DNA-bd_dom_sf"/>
</dbReference>
<sequence>MERKSVGQRLRTIMSERGWKQKDILDAVKPFFTQKTKISKTDLSQYVNDKTEPRSDKLYILAKGLNVSEQWLLGFDEAEIKETKTADLADEDTVFTYEGRQIPPEDLEYMKRLLRGGK</sequence>
<dbReference type="SUPFAM" id="SSF47413">
    <property type="entry name" value="lambda repressor-like DNA-binding domains"/>
    <property type="match status" value="1"/>
</dbReference>
<protein>
    <recommendedName>
        <fullName evidence="1">HTH cro/C1-type domain-containing protein</fullName>
    </recommendedName>
</protein>
<feature type="domain" description="HTH cro/C1-type" evidence="1">
    <location>
        <begin position="35"/>
        <end position="72"/>
    </location>
</feature>
<evidence type="ECO:0000259" key="1">
    <source>
        <dbReference type="PROSITE" id="PS50943"/>
    </source>
</evidence>
<dbReference type="Gene3D" id="1.10.260.40">
    <property type="entry name" value="lambda repressor-like DNA-binding domains"/>
    <property type="match status" value="1"/>
</dbReference>
<dbReference type="EMBL" id="NGPL01000017">
    <property type="protein sequence ID" value="OYS70315.1"/>
    <property type="molecule type" value="Genomic_DNA"/>
</dbReference>
<organism evidence="2 3">
    <name type="scientific">Limosilactobacillus reuteri</name>
    <name type="common">Lactobacillus reuteri</name>
    <dbReference type="NCBI Taxonomy" id="1598"/>
    <lineage>
        <taxon>Bacteria</taxon>
        <taxon>Bacillati</taxon>
        <taxon>Bacillota</taxon>
        <taxon>Bacilli</taxon>
        <taxon>Lactobacillales</taxon>
        <taxon>Lactobacillaceae</taxon>
        <taxon>Limosilactobacillus</taxon>
    </lineage>
</organism>
<dbReference type="Pfam" id="PF12844">
    <property type="entry name" value="HTH_19"/>
    <property type="match status" value="1"/>
</dbReference>
<evidence type="ECO:0000313" key="3">
    <source>
        <dbReference type="Proteomes" id="UP000215747"/>
    </source>
</evidence>
<proteinExistence type="predicted"/>
<evidence type="ECO:0000313" key="2">
    <source>
        <dbReference type="EMBL" id="OYS70315.1"/>
    </source>
</evidence>
<dbReference type="Proteomes" id="UP000215747">
    <property type="component" value="Unassembled WGS sequence"/>
</dbReference>
<dbReference type="CDD" id="cd00093">
    <property type="entry name" value="HTH_XRE"/>
    <property type="match status" value="1"/>
</dbReference>
<gene>
    <name evidence="2" type="ORF">CBF96_02530</name>
</gene>
<name>A0A256STY1_LIMRT</name>
<reference evidence="3" key="1">
    <citation type="submission" date="2017-05" db="EMBL/GenBank/DDBJ databases">
        <authorList>
            <person name="Lin X.B."/>
            <person name="Stothard P."/>
            <person name="Tasseva G."/>
            <person name="Walter J."/>
        </authorList>
    </citation>
    <scope>NUCLEOTIDE SEQUENCE [LARGE SCALE GENOMIC DNA]</scope>
    <source>
        <strain evidence="3">114h</strain>
    </source>
</reference>